<protein>
    <submittedName>
        <fullName evidence="6">Uncharacterized protein</fullName>
    </submittedName>
</protein>
<dbReference type="GO" id="GO:0045036">
    <property type="term" value="P:protein targeting to chloroplast"/>
    <property type="evidence" value="ECO:0007669"/>
    <property type="project" value="TreeGrafter"/>
</dbReference>
<organism evidence="6 7">
    <name type="scientific">Salix brachista</name>
    <dbReference type="NCBI Taxonomy" id="2182728"/>
    <lineage>
        <taxon>Eukaryota</taxon>
        <taxon>Viridiplantae</taxon>
        <taxon>Streptophyta</taxon>
        <taxon>Embryophyta</taxon>
        <taxon>Tracheophyta</taxon>
        <taxon>Spermatophyta</taxon>
        <taxon>Magnoliopsida</taxon>
        <taxon>eudicotyledons</taxon>
        <taxon>Gunneridae</taxon>
        <taxon>Pentapetalae</taxon>
        <taxon>rosids</taxon>
        <taxon>fabids</taxon>
        <taxon>Malpighiales</taxon>
        <taxon>Salicaceae</taxon>
        <taxon>Saliceae</taxon>
        <taxon>Salix</taxon>
    </lineage>
</organism>
<keyword evidence="4 5" id="KW-0472">Membrane</keyword>
<gene>
    <name evidence="6" type="ORF">DKX38_017435</name>
</gene>
<dbReference type="GO" id="GO:0045039">
    <property type="term" value="P:protein insertion into mitochondrial inner membrane"/>
    <property type="evidence" value="ECO:0007669"/>
    <property type="project" value="InterPro"/>
</dbReference>
<dbReference type="Proteomes" id="UP000326939">
    <property type="component" value="Chromosome 11"/>
</dbReference>
<dbReference type="EMBL" id="VDCV01000011">
    <property type="protein sequence ID" value="KAB5534349.1"/>
    <property type="molecule type" value="Genomic_DNA"/>
</dbReference>
<feature type="transmembrane region" description="Helical" evidence="5">
    <location>
        <begin position="147"/>
        <end position="176"/>
    </location>
</feature>
<evidence type="ECO:0000256" key="3">
    <source>
        <dbReference type="ARBA" id="ARBA00022989"/>
    </source>
</evidence>
<dbReference type="GO" id="GO:0008320">
    <property type="term" value="F:protein transmembrane transporter activity"/>
    <property type="evidence" value="ECO:0007669"/>
    <property type="project" value="TreeGrafter"/>
</dbReference>
<evidence type="ECO:0000256" key="4">
    <source>
        <dbReference type="ARBA" id="ARBA00023136"/>
    </source>
</evidence>
<comment type="subcellular location">
    <subcellularLocation>
        <location evidence="1">Membrane</location>
        <topology evidence="1">Multi-pass membrane protein</topology>
    </subcellularLocation>
</comment>
<feature type="transmembrane region" description="Helical" evidence="5">
    <location>
        <begin position="26"/>
        <end position="48"/>
    </location>
</feature>
<feature type="transmembrane region" description="Helical" evidence="5">
    <location>
        <begin position="60"/>
        <end position="85"/>
    </location>
</feature>
<accession>A0A5N5KVA0</accession>
<evidence type="ECO:0000313" key="6">
    <source>
        <dbReference type="EMBL" id="KAB5534349.1"/>
    </source>
</evidence>
<keyword evidence="7" id="KW-1185">Reference proteome</keyword>
<sequence length="196" mass="21007">MATANSPGASSNNNADSDVEDINPNLIFQLIIAIDFLYLLLSTVPLPSASSASLVTPLQALLWAPSSATLMGRFIGIFTSCFGSLRSSKFNLFLEDALHRSLPGSGLIKRKGVKGSFGEAGSCANVSVWSTRLVVCFLKRLRGKDDVINAGVAGCCTSLALSFPAYLFSLVVEVVLQFHSKQYCMPMMQVTFVLNT</sequence>
<reference evidence="7" key="1">
    <citation type="journal article" date="2019" name="Gigascience">
        <title>De novo genome assembly of the endangered Acer yangbiense, a plant species with extremely small populations endemic to Yunnan Province, China.</title>
        <authorList>
            <person name="Yang J."/>
            <person name="Wariss H.M."/>
            <person name="Tao L."/>
            <person name="Zhang R."/>
            <person name="Yun Q."/>
            <person name="Hollingsworth P."/>
            <person name="Dao Z."/>
            <person name="Luo G."/>
            <person name="Guo H."/>
            <person name="Ma Y."/>
            <person name="Sun W."/>
        </authorList>
    </citation>
    <scope>NUCLEOTIDE SEQUENCE [LARGE SCALE GENOMIC DNA]</scope>
    <source>
        <strain evidence="7">cv. br00</strain>
    </source>
</reference>
<name>A0A5N5KVA0_9ROSI</name>
<dbReference type="GO" id="GO:0042721">
    <property type="term" value="C:TIM22 mitochondrial import inner membrane insertion complex"/>
    <property type="evidence" value="ECO:0007669"/>
    <property type="project" value="InterPro"/>
</dbReference>
<evidence type="ECO:0000313" key="7">
    <source>
        <dbReference type="Proteomes" id="UP000326939"/>
    </source>
</evidence>
<proteinExistence type="predicted"/>
<dbReference type="InterPro" id="IPR039175">
    <property type="entry name" value="TIM22"/>
</dbReference>
<dbReference type="AlphaFoldDB" id="A0A5N5KVA0"/>
<keyword evidence="2 5" id="KW-0812">Transmembrane</keyword>
<keyword evidence="3 5" id="KW-1133">Transmembrane helix</keyword>
<comment type="caution">
    <text evidence="6">The sequence shown here is derived from an EMBL/GenBank/DDBJ whole genome shotgun (WGS) entry which is preliminary data.</text>
</comment>
<dbReference type="PANTHER" id="PTHR14110">
    <property type="entry name" value="MITOCHONDRIAL IMPORT INNER MEMBRANE TRANSLOCASE SUBUNIT TIM22"/>
    <property type="match status" value="1"/>
</dbReference>
<evidence type="ECO:0000256" key="1">
    <source>
        <dbReference type="ARBA" id="ARBA00004141"/>
    </source>
</evidence>
<dbReference type="PANTHER" id="PTHR14110:SF1">
    <property type="entry name" value="CHLOROPLASTIC IMPORT INNER MEMBRANE TRANSLOCASE SUBUNIT TIM22-2-RELATED"/>
    <property type="match status" value="1"/>
</dbReference>
<evidence type="ECO:0000256" key="5">
    <source>
        <dbReference type="SAM" id="Phobius"/>
    </source>
</evidence>
<evidence type="ECO:0000256" key="2">
    <source>
        <dbReference type="ARBA" id="ARBA00022692"/>
    </source>
</evidence>
<dbReference type="GO" id="GO:0009941">
    <property type="term" value="C:chloroplast envelope"/>
    <property type="evidence" value="ECO:0007669"/>
    <property type="project" value="TreeGrafter"/>
</dbReference>